<reference evidence="2 3" key="1">
    <citation type="submission" date="2019-01" db="EMBL/GenBank/DDBJ databases">
        <title>A draft genome assembly of the solar-powered sea slug Elysia chlorotica.</title>
        <authorList>
            <person name="Cai H."/>
            <person name="Li Q."/>
            <person name="Fang X."/>
            <person name="Li J."/>
            <person name="Curtis N.E."/>
            <person name="Altenburger A."/>
            <person name="Shibata T."/>
            <person name="Feng M."/>
            <person name="Maeda T."/>
            <person name="Schwartz J.A."/>
            <person name="Shigenobu S."/>
            <person name="Lundholm N."/>
            <person name="Nishiyama T."/>
            <person name="Yang H."/>
            <person name="Hasebe M."/>
            <person name="Li S."/>
            <person name="Pierce S.K."/>
            <person name="Wang J."/>
        </authorList>
    </citation>
    <scope>NUCLEOTIDE SEQUENCE [LARGE SCALE GENOMIC DNA]</scope>
    <source>
        <strain evidence="2">EC2010</strain>
        <tissue evidence="2">Whole organism of an adult</tissue>
    </source>
</reference>
<keyword evidence="3" id="KW-1185">Reference proteome</keyword>
<dbReference type="AlphaFoldDB" id="A0A3S1B2T2"/>
<evidence type="ECO:0000256" key="1">
    <source>
        <dbReference type="SAM" id="MobiDB-lite"/>
    </source>
</evidence>
<evidence type="ECO:0000313" key="3">
    <source>
        <dbReference type="Proteomes" id="UP000271974"/>
    </source>
</evidence>
<evidence type="ECO:0000313" key="2">
    <source>
        <dbReference type="EMBL" id="RUS73652.1"/>
    </source>
</evidence>
<protein>
    <submittedName>
        <fullName evidence="2">Uncharacterized protein</fullName>
    </submittedName>
</protein>
<feature type="non-terminal residue" evidence="2">
    <location>
        <position position="324"/>
    </location>
</feature>
<sequence length="324" mass="34449">SLKAGACLSEAITRVSLREEHCGRQASRGGFEPKPNSMQQLFPPGHLAHLVLDRGLGCEHGVLAALVNALERLLHLLPCTHQVQKDLESLPAGALRLQDKAQGVAHQGRLGAEGDVRAHQDPAAPVGRVKPYPYLRQRFGDLDPVQQGRVESLHEQLGGRVRDGPQREQHALGAGRQQSPGQSHHAVSVDPPSAVIRVARVEHDQLGAQLQVEDICGGQKVLGQSWTSTGRPSAVDGAGDVAGGTVAVGVEHGEVVVVVLGHRRARQKHLPGGKNDGGKFPGNMCGEVDHLDLFDLVKHCSFRGLGADQSSTGQQFSQDAGLKL</sequence>
<dbReference type="EMBL" id="RQTK01000913">
    <property type="protein sequence ID" value="RUS73652.1"/>
    <property type="molecule type" value="Genomic_DNA"/>
</dbReference>
<dbReference type="Proteomes" id="UP000271974">
    <property type="component" value="Unassembled WGS sequence"/>
</dbReference>
<proteinExistence type="predicted"/>
<feature type="compositionally biased region" description="Basic and acidic residues" evidence="1">
    <location>
        <begin position="160"/>
        <end position="170"/>
    </location>
</feature>
<comment type="caution">
    <text evidence="2">The sequence shown here is derived from an EMBL/GenBank/DDBJ whole genome shotgun (WGS) entry which is preliminary data.</text>
</comment>
<gene>
    <name evidence="2" type="ORF">EGW08_018584</name>
</gene>
<feature type="region of interest" description="Disordered" evidence="1">
    <location>
        <begin position="156"/>
        <end position="189"/>
    </location>
</feature>
<name>A0A3S1B2T2_ELYCH</name>
<organism evidence="2 3">
    <name type="scientific">Elysia chlorotica</name>
    <name type="common">Eastern emerald elysia</name>
    <name type="synonym">Sea slug</name>
    <dbReference type="NCBI Taxonomy" id="188477"/>
    <lineage>
        <taxon>Eukaryota</taxon>
        <taxon>Metazoa</taxon>
        <taxon>Spiralia</taxon>
        <taxon>Lophotrochozoa</taxon>
        <taxon>Mollusca</taxon>
        <taxon>Gastropoda</taxon>
        <taxon>Heterobranchia</taxon>
        <taxon>Euthyneura</taxon>
        <taxon>Panpulmonata</taxon>
        <taxon>Sacoglossa</taxon>
        <taxon>Placobranchoidea</taxon>
        <taxon>Plakobranchidae</taxon>
        <taxon>Elysia</taxon>
    </lineage>
</organism>
<accession>A0A3S1B2T2</accession>
<feature type="non-terminal residue" evidence="2">
    <location>
        <position position="1"/>
    </location>
</feature>